<evidence type="ECO:0000256" key="1">
    <source>
        <dbReference type="SAM" id="MobiDB-lite"/>
    </source>
</evidence>
<gene>
    <name evidence="2" type="ORF">J2W55_001504</name>
</gene>
<evidence type="ECO:0000313" key="3">
    <source>
        <dbReference type="Proteomes" id="UP001247620"/>
    </source>
</evidence>
<dbReference type="RefSeq" id="WP_310093680.1">
    <property type="nucleotide sequence ID" value="NZ_JAVDUU010000002.1"/>
</dbReference>
<feature type="compositionally biased region" description="Acidic residues" evidence="1">
    <location>
        <begin position="19"/>
        <end position="43"/>
    </location>
</feature>
<feature type="region of interest" description="Disordered" evidence="1">
    <location>
        <begin position="1"/>
        <end position="57"/>
    </location>
</feature>
<name>A0ABU1T8D0_9SPHI</name>
<evidence type="ECO:0000313" key="2">
    <source>
        <dbReference type="EMBL" id="MDR6941662.1"/>
    </source>
</evidence>
<keyword evidence="3" id="KW-1185">Reference proteome</keyword>
<comment type="caution">
    <text evidence="2">The sequence shown here is derived from an EMBL/GenBank/DDBJ whole genome shotgun (WGS) entry which is preliminary data.</text>
</comment>
<organism evidence="2 3">
    <name type="scientific">Mucilaginibacter pocheonensis</name>
    <dbReference type="NCBI Taxonomy" id="398050"/>
    <lineage>
        <taxon>Bacteria</taxon>
        <taxon>Pseudomonadati</taxon>
        <taxon>Bacteroidota</taxon>
        <taxon>Sphingobacteriia</taxon>
        <taxon>Sphingobacteriales</taxon>
        <taxon>Sphingobacteriaceae</taxon>
        <taxon>Mucilaginibacter</taxon>
    </lineage>
</organism>
<proteinExistence type="predicted"/>
<protein>
    <submittedName>
        <fullName evidence="2">Uncharacterized protein</fullName>
    </submittedName>
</protein>
<dbReference type="Proteomes" id="UP001247620">
    <property type="component" value="Unassembled WGS sequence"/>
</dbReference>
<dbReference type="EMBL" id="JAVDUU010000002">
    <property type="protein sequence ID" value="MDR6941662.1"/>
    <property type="molecule type" value="Genomic_DNA"/>
</dbReference>
<reference evidence="2 3" key="1">
    <citation type="submission" date="2023-07" db="EMBL/GenBank/DDBJ databases">
        <title>Sorghum-associated microbial communities from plants grown in Nebraska, USA.</title>
        <authorList>
            <person name="Schachtman D."/>
        </authorList>
    </citation>
    <scope>NUCLEOTIDE SEQUENCE [LARGE SCALE GENOMIC DNA]</scope>
    <source>
        <strain evidence="2 3">3262</strain>
    </source>
</reference>
<accession>A0ABU1T8D0</accession>
<sequence>MINFLFGSHADPNTKEDGSANEEEFNDFDPNEESLSEGGEYMDDSLRMVEQPFNGNI</sequence>